<dbReference type="RefSeq" id="WP_171087617.1">
    <property type="nucleotide sequence ID" value="NZ_BNBU01000011.1"/>
</dbReference>
<dbReference type="AlphaFoldDB" id="A0A7Y7BAW4"/>
<dbReference type="EMBL" id="JABBXF010000110">
    <property type="protein sequence ID" value="NVK82182.1"/>
    <property type="molecule type" value="Genomic_DNA"/>
</dbReference>
<keyword evidence="2" id="KW-1185">Reference proteome</keyword>
<gene>
    <name evidence="1" type="ORF">HG542_31730</name>
</gene>
<proteinExistence type="predicted"/>
<dbReference type="Gene3D" id="2.130.10.10">
    <property type="entry name" value="YVTN repeat-like/Quinoprotein amine dehydrogenase"/>
    <property type="match status" value="1"/>
</dbReference>
<accession>A0A7Y7BAW4</accession>
<sequence>MEYGLPPAEETHEIVKVPGKPMVLVSQLSSSHLVKLRLDPRTEQVTGARAFALGAPDAMLHGLAVSARHPGRIWATHEGGNRLLLVDPRPDALDDAPRIEREIPVPGGGRGPHYVSEYGDMLWVTLKESHQVLALDHTRPGRYRLFEARPQPIFAAQHPVSGDFYVSQDSASSVLRIDPRSGRTAQIPVPAEQGSTPVGLVAGPGGVWVVLLGTARAGTGTFGRIGADGRIDWHRLRSPQGRAAGLLHLAFDPPGSVRGREPGVWLLGSSISSDAVQDVIVRVTFDPSWTRITGEEYAALPTQRCKAHRLLPLQNSVFATELTTATVAQLTGSGVCR</sequence>
<dbReference type="Proteomes" id="UP000587462">
    <property type="component" value="Unassembled WGS sequence"/>
</dbReference>
<name>A0A7Y7BAW4_STRMO</name>
<protein>
    <submittedName>
        <fullName evidence="1">Uncharacterized protein</fullName>
    </submittedName>
</protein>
<dbReference type="SUPFAM" id="SSF75011">
    <property type="entry name" value="3-carboxy-cis,cis-mucoante lactonizing enzyme"/>
    <property type="match status" value="1"/>
</dbReference>
<evidence type="ECO:0000313" key="1">
    <source>
        <dbReference type="EMBL" id="NVK82182.1"/>
    </source>
</evidence>
<organism evidence="1 2">
    <name type="scientific">Streptomyces morookaense</name>
    <name type="common">Streptoverticillium morookaense</name>
    <dbReference type="NCBI Taxonomy" id="1970"/>
    <lineage>
        <taxon>Bacteria</taxon>
        <taxon>Bacillati</taxon>
        <taxon>Actinomycetota</taxon>
        <taxon>Actinomycetes</taxon>
        <taxon>Kitasatosporales</taxon>
        <taxon>Streptomycetaceae</taxon>
        <taxon>Streptomyces</taxon>
    </lineage>
</organism>
<comment type="caution">
    <text evidence="1">The sequence shown here is derived from an EMBL/GenBank/DDBJ whole genome shotgun (WGS) entry which is preliminary data.</text>
</comment>
<evidence type="ECO:0000313" key="2">
    <source>
        <dbReference type="Proteomes" id="UP000587462"/>
    </source>
</evidence>
<reference evidence="1 2" key="1">
    <citation type="submission" date="2020-04" db="EMBL/GenBank/DDBJ databases">
        <title>Draft Genome Sequence of Streptomyces morookaense DSM 40503, an 8-azaguanine-producing strain.</title>
        <authorList>
            <person name="Qi J."/>
            <person name="Gao J.-M."/>
        </authorList>
    </citation>
    <scope>NUCLEOTIDE SEQUENCE [LARGE SCALE GENOMIC DNA]</scope>
    <source>
        <strain evidence="1 2">DSM 40503</strain>
    </source>
</reference>
<dbReference type="InterPro" id="IPR015943">
    <property type="entry name" value="WD40/YVTN_repeat-like_dom_sf"/>
</dbReference>